<comment type="caution">
    <text evidence="3">The sequence shown here is derived from an EMBL/GenBank/DDBJ whole genome shotgun (WGS) entry which is preliminary data.</text>
</comment>
<dbReference type="PANTHER" id="PTHR12049:SF7">
    <property type="entry name" value="PROTEIN ARGININE METHYLTRANSFERASE NDUFAF7, MITOCHONDRIAL"/>
    <property type="match status" value="1"/>
</dbReference>
<dbReference type="EMBL" id="JAVDRD010000020">
    <property type="protein sequence ID" value="MDR6513314.1"/>
    <property type="molecule type" value="Genomic_DNA"/>
</dbReference>
<keyword evidence="2" id="KW-0808">Transferase</keyword>
<dbReference type="InterPro" id="IPR029063">
    <property type="entry name" value="SAM-dependent_MTases_sf"/>
</dbReference>
<reference evidence="3 4" key="1">
    <citation type="submission" date="2023-07" db="EMBL/GenBank/DDBJ databases">
        <title>Sorghum-associated microbial communities from plants grown in Nebraska, USA.</title>
        <authorList>
            <person name="Schachtman D."/>
        </authorList>
    </citation>
    <scope>NUCLEOTIDE SEQUENCE [LARGE SCALE GENOMIC DNA]</scope>
    <source>
        <strain evidence="3 4">DS1027</strain>
    </source>
</reference>
<protein>
    <submittedName>
        <fullName evidence="3">NADH dehydrogenase [ubiquinone] 1 alpha subcomplex assembly factor 7</fullName>
    </submittedName>
</protein>
<dbReference type="Proteomes" id="UP001184150">
    <property type="component" value="Unassembled WGS sequence"/>
</dbReference>
<keyword evidence="1" id="KW-0489">Methyltransferase</keyword>
<gene>
    <name evidence="3" type="ORF">J2792_004207</name>
</gene>
<accession>A0ABU1MSK8</accession>
<dbReference type="SUPFAM" id="SSF53335">
    <property type="entry name" value="S-adenosyl-L-methionine-dependent methyltransferases"/>
    <property type="match status" value="1"/>
</dbReference>
<evidence type="ECO:0000256" key="1">
    <source>
        <dbReference type="ARBA" id="ARBA00022603"/>
    </source>
</evidence>
<evidence type="ECO:0000313" key="4">
    <source>
        <dbReference type="Proteomes" id="UP001184150"/>
    </source>
</evidence>
<dbReference type="RefSeq" id="WP_309806585.1">
    <property type="nucleotide sequence ID" value="NZ_JAVDRD010000020.1"/>
</dbReference>
<dbReference type="PANTHER" id="PTHR12049">
    <property type="entry name" value="PROTEIN ARGININE METHYLTRANSFERASE NDUFAF7, MITOCHONDRIAL"/>
    <property type="match status" value="1"/>
</dbReference>
<keyword evidence="4" id="KW-1185">Reference proteome</keyword>
<organism evidence="3 4">
    <name type="scientific">Novosphingobium capsulatum</name>
    <dbReference type="NCBI Taxonomy" id="13688"/>
    <lineage>
        <taxon>Bacteria</taxon>
        <taxon>Pseudomonadati</taxon>
        <taxon>Pseudomonadota</taxon>
        <taxon>Alphaproteobacteria</taxon>
        <taxon>Sphingomonadales</taxon>
        <taxon>Sphingomonadaceae</taxon>
        <taxon>Novosphingobium</taxon>
    </lineage>
</organism>
<name>A0ABU1MSK8_9SPHN</name>
<dbReference type="InterPro" id="IPR003788">
    <property type="entry name" value="NDUFAF7"/>
</dbReference>
<sequence>MATESLRDVFARLIRATGPISVAHFMAESNARYYSTRDPLGTAGDFITAPEVSQMFGEMIGLWLADIWIRAGKPQPVAYVEAGPGRGTLALDALRAAARHGLVPDVHFVETSPALRGIQRQRFPDAAWHDDFSTLPTDRPLMVVGNEFLDALPVRQIVRMAEGWRERMIGWDAAGERLLPVAGTRPMDAAVPADRADAPEGTIIETCPAAAAVTADIAARLAAQGGVALWIDYGHAQPQDGSTLQAVRAHQKVDPFAEPGEADLTALVDFAALVPVITAAGARCEGIVTQGEFLKSLGIEARAATLARHAPDHAPALARALARLIDPAQMGNLFKAVAFTALHWPTTAAF</sequence>
<dbReference type="Pfam" id="PF02636">
    <property type="entry name" value="Methyltransf_28"/>
    <property type="match status" value="1"/>
</dbReference>
<evidence type="ECO:0000256" key="2">
    <source>
        <dbReference type="ARBA" id="ARBA00022679"/>
    </source>
</evidence>
<dbReference type="Gene3D" id="3.40.50.12710">
    <property type="match status" value="1"/>
</dbReference>
<evidence type="ECO:0000313" key="3">
    <source>
        <dbReference type="EMBL" id="MDR6513314.1"/>
    </source>
</evidence>
<dbReference type="InterPro" id="IPR038375">
    <property type="entry name" value="NDUFAF7_sf"/>
</dbReference>
<proteinExistence type="predicted"/>